<comment type="similarity">
    <text evidence="1">Belongs to the HOATZ family.</text>
</comment>
<proteinExistence type="inferred from homology"/>
<reference evidence="4" key="2">
    <citation type="submission" date="2025-08" db="UniProtKB">
        <authorList>
            <consortium name="RefSeq"/>
        </authorList>
    </citation>
    <scope>IDENTIFICATION</scope>
    <source>
        <tissue evidence="4">Blood</tissue>
    </source>
</reference>
<reference evidence="3" key="1">
    <citation type="journal article" date="2016" name="Nat. Commun.">
        <title>The channel catfish genome sequence provides insights into the evolution of scale formation in teleosts.</title>
        <authorList>
            <person name="Liu Z."/>
            <person name="Liu S."/>
            <person name="Yao J."/>
            <person name="Bao L."/>
            <person name="Zhang J."/>
            <person name="Li Y."/>
            <person name="Jiang C."/>
            <person name="Sun L."/>
            <person name="Wang R."/>
            <person name="Zhang Y."/>
            <person name="Zhou T."/>
            <person name="Zeng Q."/>
            <person name="Fu Q."/>
            <person name="Gao S."/>
            <person name="Li N."/>
            <person name="Koren S."/>
            <person name="Jiang Y."/>
            <person name="Zimin A."/>
            <person name="Xu P."/>
            <person name="Phillippy A.M."/>
            <person name="Geng X."/>
            <person name="Song L."/>
            <person name="Sun F."/>
            <person name="Li C."/>
            <person name="Wang X."/>
            <person name="Chen A."/>
            <person name="Jin Y."/>
            <person name="Yuan Z."/>
            <person name="Yang Y."/>
            <person name="Tan S."/>
            <person name="Peatman E."/>
            <person name="Lu J."/>
            <person name="Qin Z."/>
            <person name="Dunham R."/>
            <person name="Li Z."/>
            <person name="Sonstegard T."/>
            <person name="Feng J."/>
            <person name="Danzmann R.G."/>
            <person name="Schroeder S."/>
            <person name="Scheffler B."/>
            <person name="Duke M.V."/>
            <person name="Ballard L."/>
            <person name="Kucuktas H."/>
            <person name="Kaltenboeck L."/>
            <person name="Liu H."/>
            <person name="Armbruster J."/>
            <person name="Xie Y."/>
            <person name="Kirby M.L."/>
            <person name="Tian Y."/>
            <person name="Flanagan M.E."/>
            <person name="Mu W."/>
            <person name="Waldbieser G.C."/>
        </authorList>
    </citation>
    <scope>NUCLEOTIDE SEQUENCE [LARGE SCALE GENOMIC DNA]</scope>
    <source>
        <strain evidence="3">SDA103</strain>
    </source>
</reference>
<dbReference type="GO" id="GO:0060271">
    <property type="term" value="P:cilium assembly"/>
    <property type="evidence" value="ECO:0007669"/>
    <property type="project" value="InterPro"/>
</dbReference>
<protein>
    <recommendedName>
        <fullName evidence="2">Cilia- and flagella-associated protein HOATZ</fullName>
    </recommendedName>
</protein>
<dbReference type="AlphaFoldDB" id="A0A2D0Q8D6"/>
<dbReference type="Proteomes" id="UP000221080">
    <property type="component" value="Chromosome 28"/>
</dbReference>
<keyword evidence="4" id="KW-0969">Cilium</keyword>
<keyword evidence="4" id="KW-0282">Flagellum</keyword>
<keyword evidence="3" id="KW-1185">Reference proteome</keyword>
<sequence length="164" mass="18819">MSEVSDKVDAVETLSDGGVCYTVFEGSSQEDVAYAKVFWSSLCLQPPIESSLVALDITQRLKVAKAPQTSNTVPTEPPWSTENDEILQKAYQLQMQDEKQRYLEMAKKHDEIMALLKKHREDRIKKEMVSRLHKPRRPELTERFSCKAPPEVLDQDIKEVQELV</sequence>
<dbReference type="Pfam" id="PF17664">
    <property type="entry name" value="HOATZ-like"/>
    <property type="match status" value="1"/>
</dbReference>
<organism evidence="3 4">
    <name type="scientific">Ictalurus punctatus</name>
    <name type="common">Channel catfish</name>
    <name type="synonym">Silurus punctatus</name>
    <dbReference type="NCBI Taxonomy" id="7998"/>
    <lineage>
        <taxon>Eukaryota</taxon>
        <taxon>Metazoa</taxon>
        <taxon>Chordata</taxon>
        <taxon>Craniata</taxon>
        <taxon>Vertebrata</taxon>
        <taxon>Euteleostomi</taxon>
        <taxon>Actinopterygii</taxon>
        <taxon>Neopterygii</taxon>
        <taxon>Teleostei</taxon>
        <taxon>Ostariophysi</taxon>
        <taxon>Siluriformes</taxon>
        <taxon>Ictaluridae</taxon>
        <taxon>Ictalurus</taxon>
    </lineage>
</organism>
<name>A0A2D0Q8D6_ICTPU</name>
<dbReference type="InterPro" id="IPR040681">
    <property type="entry name" value="HOATZ-like"/>
</dbReference>
<dbReference type="PANTHER" id="PTHR47231:SF1">
    <property type="entry name" value="CILIA- AND FLAGELLA-ASSOCIATED PROTEIN HOATZ"/>
    <property type="match status" value="1"/>
</dbReference>
<evidence type="ECO:0000256" key="2">
    <source>
        <dbReference type="ARBA" id="ARBA00023657"/>
    </source>
</evidence>
<accession>A0A2D0Q8D6</accession>
<keyword evidence="4" id="KW-0966">Cell projection</keyword>
<dbReference type="GeneID" id="108259742"/>
<evidence type="ECO:0000256" key="1">
    <source>
        <dbReference type="ARBA" id="ARBA00023451"/>
    </source>
</evidence>
<gene>
    <name evidence="4" type="primary">hoatz</name>
</gene>
<evidence type="ECO:0000313" key="4">
    <source>
        <dbReference type="RefSeq" id="XP_017314953.2"/>
    </source>
</evidence>
<evidence type="ECO:0000313" key="3">
    <source>
        <dbReference type="Proteomes" id="UP000221080"/>
    </source>
</evidence>
<dbReference type="CTD" id="399949"/>
<dbReference type="RefSeq" id="XP_017314953.2">
    <property type="nucleotide sequence ID" value="XM_017459464.3"/>
</dbReference>
<dbReference type="PANTHER" id="PTHR47231">
    <property type="entry name" value="UPF0722 PROTEIN C11ORF88"/>
    <property type="match status" value="1"/>
</dbReference>